<evidence type="ECO:0000256" key="4">
    <source>
        <dbReference type="ARBA" id="ARBA00022630"/>
    </source>
</evidence>
<proteinExistence type="predicted"/>
<evidence type="ECO:0000256" key="8">
    <source>
        <dbReference type="PROSITE-ProRule" id="PRU00333"/>
    </source>
</evidence>
<dbReference type="UniPathway" id="UPA00193"/>
<evidence type="ECO:0000256" key="5">
    <source>
        <dbReference type="ARBA" id="ARBA00022679"/>
    </source>
</evidence>
<keyword evidence="8" id="KW-0479">Metal-binding</keyword>
<dbReference type="NCBIfam" id="NF006396">
    <property type="entry name" value="PRK08645.1"/>
    <property type="match status" value="1"/>
</dbReference>
<evidence type="ECO:0000256" key="6">
    <source>
        <dbReference type="ARBA" id="ARBA00022827"/>
    </source>
</evidence>
<dbReference type="SUPFAM" id="SSF51730">
    <property type="entry name" value="FAD-linked oxidoreductase"/>
    <property type="match status" value="1"/>
</dbReference>
<evidence type="ECO:0000259" key="9">
    <source>
        <dbReference type="PROSITE" id="PS50970"/>
    </source>
</evidence>
<keyword evidence="7" id="KW-0560">Oxidoreductase</keyword>
<dbReference type="EMBL" id="CP002116">
    <property type="protein sequence ID" value="ADK83358.1"/>
    <property type="molecule type" value="Genomic_DNA"/>
</dbReference>
<comment type="cofactor">
    <cofactor evidence="8">
        <name>Zn(2+)</name>
        <dbReference type="ChEBI" id="CHEBI:29105"/>
    </cofactor>
</comment>
<feature type="domain" description="Hcy-binding" evidence="9">
    <location>
        <begin position="2"/>
        <end position="289"/>
    </location>
</feature>
<protein>
    <submittedName>
        <fullName evidence="10">Homocysteine S-methyltransferase</fullName>
    </submittedName>
</protein>
<keyword evidence="11" id="KW-1185">Reference proteome</keyword>
<sequence length="615" mass="66359">MLKPYLERLADGVLLFDGAVGTMLYEKGVFLNQCFEHVTLTSPEKVSELHREMIAAGAQAVTTNTFGANRLRLDGYGLSELTGKINREAVRLAREAAGKEVYVAGSVGPLGKRVGPVGKIDSEEARSVFREQMEALAEAGIDLFVLETFRNIDELLLAAETAKATAPEIPVQAQYSFRPLRSEQYNNDLTPVFARLQESEHVDVLGINCSTGPAHMLDVILASGGVVSKPISVMPNAGYPRDYEGRQLYMASPDYFAEYALKFLDAGVHVIGGCCGTTPLHIQKMAQAILHLDSSRHKGLSIEVSSKEIERLEPVALEKRSAFGAALAKGEWITTVELVPPMGIDLSKAIAKAKTLGDAGITCVNVPDGPRASSRISTLVTCMEIQRNSGVETIQHICCRDKNLIGIQSELLGAQTAGVHNLLLLTGDPPKVGNFPDATGVFDTDSIGLLSLADSLNQGIDLAGNRLHGQTSFVAGAGANPAAQVLEREVERAWKKAEAGAEYFITQPVFDVELLSTFLDKIKGTGKPVIAGIWPLASYRNALFLHYEVPGISIPADLQERMKKHDTKEGAMEEGILIAREIIAKIRGRVAGVQVSPPFGRLEAALQVIKNQEDI</sequence>
<evidence type="ECO:0000256" key="3">
    <source>
        <dbReference type="ARBA" id="ARBA00022603"/>
    </source>
</evidence>
<dbReference type="InterPro" id="IPR003726">
    <property type="entry name" value="HCY_dom"/>
</dbReference>
<dbReference type="GO" id="GO:0046872">
    <property type="term" value="F:metal ion binding"/>
    <property type="evidence" value="ECO:0007669"/>
    <property type="project" value="UniProtKB-KW"/>
</dbReference>
<feature type="binding site" evidence="8">
    <location>
        <position position="274"/>
    </location>
    <ligand>
        <name>Zn(2+)</name>
        <dbReference type="ChEBI" id="CHEBI:29105"/>
    </ligand>
</feature>
<dbReference type="HOGENOM" id="CLU_453272_0_0_12"/>
<dbReference type="AlphaFoldDB" id="E1RA39"/>
<evidence type="ECO:0000313" key="10">
    <source>
        <dbReference type="EMBL" id="ADK83358.1"/>
    </source>
</evidence>
<reference evidence="10 11" key="1">
    <citation type="journal article" date="2010" name="Stand. Genomic Sci.">
        <title>Complete genome sequence of Spirochaeta smaragdinae type strain (SEBR 4228).</title>
        <authorList>
            <person name="Mavromatis K."/>
            <person name="Yasawong M."/>
            <person name="Chertkov O."/>
            <person name="Lapidus A."/>
            <person name="Lucas S."/>
            <person name="Nolan M."/>
            <person name="Del Rio T.G."/>
            <person name="Tice H."/>
            <person name="Cheng J.F."/>
            <person name="Pitluck S."/>
            <person name="Liolios K."/>
            <person name="Ivanova N."/>
            <person name="Tapia R."/>
            <person name="Han C."/>
            <person name="Bruce D."/>
            <person name="Goodwin L."/>
            <person name="Pati A."/>
            <person name="Chen A."/>
            <person name="Palaniappan K."/>
            <person name="Land M."/>
            <person name="Hauser L."/>
            <person name="Chang Y.J."/>
            <person name="Jeffries C.D."/>
            <person name="Detter J.C."/>
            <person name="Rohde M."/>
            <person name="Brambilla E."/>
            <person name="Spring S."/>
            <person name="Goker M."/>
            <person name="Sikorski J."/>
            <person name="Woyke T."/>
            <person name="Bristow J."/>
            <person name="Eisen J.A."/>
            <person name="Markowitz V."/>
            <person name="Hugenholtz P."/>
            <person name="Klenk H.P."/>
            <person name="Kyrpides N.C."/>
        </authorList>
    </citation>
    <scope>NUCLEOTIDE SEQUENCE [LARGE SCALE GENOMIC DNA]</scope>
    <source>
        <strain evidence="11">DSM 11293 / JCM 15392 / SEBR 4228</strain>
    </source>
</reference>
<evidence type="ECO:0000313" key="11">
    <source>
        <dbReference type="Proteomes" id="UP000002318"/>
    </source>
</evidence>
<dbReference type="eggNOG" id="COG0646">
    <property type="taxonomic scope" value="Bacteria"/>
</dbReference>
<keyword evidence="8" id="KW-0862">Zinc</keyword>
<keyword evidence="4" id="KW-0285">Flavoprotein</keyword>
<evidence type="ECO:0000256" key="2">
    <source>
        <dbReference type="ARBA" id="ARBA00004777"/>
    </source>
</evidence>
<dbReference type="GO" id="GO:0035999">
    <property type="term" value="P:tetrahydrofolate interconversion"/>
    <property type="evidence" value="ECO:0007669"/>
    <property type="project" value="UniProtKB-UniPathway"/>
</dbReference>
<name>E1RA39_SEDSS</name>
<dbReference type="GO" id="GO:0006555">
    <property type="term" value="P:methionine metabolic process"/>
    <property type="evidence" value="ECO:0007669"/>
    <property type="project" value="InterPro"/>
</dbReference>
<dbReference type="Proteomes" id="UP000002318">
    <property type="component" value="Chromosome"/>
</dbReference>
<keyword evidence="3 8" id="KW-0489">Methyltransferase</keyword>
<feature type="binding site" evidence="8">
    <location>
        <position position="209"/>
    </location>
    <ligand>
        <name>Zn(2+)</name>
        <dbReference type="ChEBI" id="CHEBI:29105"/>
    </ligand>
</feature>
<dbReference type="Pfam" id="PF02574">
    <property type="entry name" value="S-methyl_trans"/>
    <property type="match status" value="1"/>
</dbReference>
<comment type="pathway">
    <text evidence="2">One-carbon metabolism; tetrahydrofolate interconversion.</text>
</comment>
<dbReference type="RefSeq" id="WP_013256814.1">
    <property type="nucleotide sequence ID" value="NC_014364.1"/>
</dbReference>
<keyword evidence="6" id="KW-0274">FAD</keyword>
<dbReference type="CDD" id="cd00537">
    <property type="entry name" value="MTHFR"/>
    <property type="match status" value="1"/>
</dbReference>
<accession>E1RA39</accession>
<dbReference type="Gene3D" id="3.20.20.220">
    <property type="match status" value="1"/>
</dbReference>
<dbReference type="PANTHER" id="PTHR11103:SF18">
    <property type="entry name" value="SLR1189 PROTEIN"/>
    <property type="match status" value="1"/>
</dbReference>
<dbReference type="PROSITE" id="PS50970">
    <property type="entry name" value="HCY"/>
    <property type="match status" value="1"/>
</dbReference>
<dbReference type="GO" id="GO:0008168">
    <property type="term" value="F:methyltransferase activity"/>
    <property type="evidence" value="ECO:0007669"/>
    <property type="project" value="UniProtKB-UniRule"/>
</dbReference>
<dbReference type="InterPro" id="IPR036589">
    <property type="entry name" value="HCY_dom_sf"/>
</dbReference>
<dbReference type="STRING" id="573413.Spirs_4285"/>
<dbReference type="GO" id="GO:0032259">
    <property type="term" value="P:methylation"/>
    <property type="evidence" value="ECO:0007669"/>
    <property type="project" value="UniProtKB-KW"/>
</dbReference>
<gene>
    <name evidence="10" type="ordered locus">Spirs_4285</name>
</gene>
<feature type="binding site" evidence="8">
    <location>
        <position position="275"/>
    </location>
    <ligand>
        <name>Zn(2+)</name>
        <dbReference type="ChEBI" id="CHEBI:29105"/>
    </ligand>
</feature>
<evidence type="ECO:0000256" key="1">
    <source>
        <dbReference type="ARBA" id="ARBA00001974"/>
    </source>
</evidence>
<dbReference type="Gene3D" id="3.20.20.330">
    <property type="entry name" value="Homocysteine-binding-like domain"/>
    <property type="match status" value="1"/>
</dbReference>
<dbReference type="InterPro" id="IPR029041">
    <property type="entry name" value="FAD-linked_oxidoreductase-like"/>
</dbReference>
<keyword evidence="5 8" id="KW-0808">Transferase</keyword>
<dbReference type="KEGG" id="ssm:Spirs_4285"/>
<dbReference type="Pfam" id="PF02219">
    <property type="entry name" value="MTHFR"/>
    <property type="match status" value="1"/>
</dbReference>
<dbReference type="InterPro" id="IPR003171">
    <property type="entry name" value="Mehydrof_redctse-like"/>
</dbReference>
<evidence type="ECO:0000256" key="7">
    <source>
        <dbReference type="ARBA" id="ARBA00023002"/>
    </source>
</evidence>
<dbReference type="PANTHER" id="PTHR11103">
    <property type="entry name" value="SLR1189 PROTEIN"/>
    <property type="match status" value="1"/>
</dbReference>
<dbReference type="GO" id="GO:0004489">
    <property type="term" value="F:methylenetetrahydrofolate reductase [NAD(P)H] activity"/>
    <property type="evidence" value="ECO:0007669"/>
    <property type="project" value="InterPro"/>
</dbReference>
<comment type="cofactor">
    <cofactor evidence="1">
        <name>FAD</name>
        <dbReference type="ChEBI" id="CHEBI:57692"/>
    </cofactor>
</comment>
<dbReference type="SUPFAM" id="SSF82282">
    <property type="entry name" value="Homocysteine S-methyltransferase"/>
    <property type="match status" value="1"/>
</dbReference>
<organism evidence="10 11">
    <name type="scientific">Sediminispirochaeta smaragdinae (strain DSM 11293 / JCM 15392 / SEBR 4228)</name>
    <name type="common">Spirochaeta smaragdinae</name>
    <dbReference type="NCBI Taxonomy" id="573413"/>
    <lineage>
        <taxon>Bacteria</taxon>
        <taxon>Pseudomonadati</taxon>
        <taxon>Spirochaetota</taxon>
        <taxon>Spirochaetia</taxon>
        <taxon>Spirochaetales</taxon>
        <taxon>Spirochaetaceae</taxon>
        <taxon>Sediminispirochaeta</taxon>
    </lineage>
</organism>
<dbReference type="eggNOG" id="COG0685">
    <property type="taxonomic scope" value="Bacteria"/>
</dbReference>